<organism evidence="1 2">
    <name type="scientific">Colletotrichum scovillei</name>
    <dbReference type="NCBI Taxonomy" id="1209932"/>
    <lineage>
        <taxon>Eukaryota</taxon>
        <taxon>Fungi</taxon>
        <taxon>Dikarya</taxon>
        <taxon>Ascomycota</taxon>
        <taxon>Pezizomycotina</taxon>
        <taxon>Sordariomycetes</taxon>
        <taxon>Hypocreomycetidae</taxon>
        <taxon>Glomerellales</taxon>
        <taxon>Glomerellaceae</taxon>
        <taxon>Colletotrichum</taxon>
        <taxon>Colletotrichum acutatum species complex</taxon>
    </lineage>
</organism>
<name>A0A9P7QTJ3_9PEZI</name>
<keyword evidence="2" id="KW-1185">Reference proteome</keyword>
<dbReference type="Proteomes" id="UP000699042">
    <property type="component" value="Unassembled WGS sequence"/>
</dbReference>
<protein>
    <submittedName>
        <fullName evidence="1">Uncharacterized protein</fullName>
    </submittedName>
</protein>
<evidence type="ECO:0000313" key="1">
    <source>
        <dbReference type="EMBL" id="KAG7042302.1"/>
    </source>
</evidence>
<dbReference type="AlphaFoldDB" id="A0A9P7QTJ3"/>
<reference evidence="1" key="1">
    <citation type="submission" date="2021-05" db="EMBL/GenBank/DDBJ databases">
        <title>Comparative genomics of three Colletotrichum scovillei strains and genetic complementation revealed genes involved fungal growth and virulence on chili pepper.</title>
        <authorList>
            <person name="Hsieh D.-K."/>
            <person name="Chuang S.-C."/>
            <person name="Chen C.-Y."/>
            <person name="Chao Y.-T."/>
            <person name="Lu M.-Y.J."/>
            <person name="Lee M.-H."/>
            <person name="Shih M.-C."/>
        </authorList>
    </citation>
    <scope>NUCLEOTIDE SEQUENCE</scope>
    <source>
        <strain evidence="1">Coll-153</strain>
    </source>
</reference>
<gene>
    <name evidence="1" type="ORF">JMJ77_010402</name>
</gene>
<proteinExistence type="predicted"/>
<evidence type="ECO:0000313" key="2">
    <source>
        <dbReference type="Proteomes" id="UP000699042"/>
    </source>
</evidence>
<accession>A0A9P7QTJ3</accession>
<comment type="caution">
    <text evidence="1">The sequence shown here is derived from an EMBL/GenBank/DDBJ whole genome shotgun (WGS) entry which is preliminary data.</text>
</comment>
<sequence length="105" mass="12162">MTTRVASFVQASVLLFRCRRFFFPWVSPSWLAAIRWQCWTYRCHHGQGRIRFNDPTLEYEMLMYGNNSGGQSTITKSLPSKVARLADDRRRPASEARYVGVEGGR</sequence>
<dbReference type="EMBL" id="JAESDN010000013">
    <property type="protein sequence ID" value="KAG7042302.1"/>
    <property type="molecule type" value="Genomic_DNA"/>
</dbReference>